<organism evidence="2 3">
    <name type="scientific">Lacipirellula limnantheis</name>
    <dbReference type="NCBI Taxonomy" id="2528024"/>
    <lineage>
        <taxon>Bacteria</taxon>
        <taxon>Pseudomonadati</taxon>
        <taxon>Planctomycetota</taxon>
        <taxon>Planctomycetia</taxon>
        <taxon>Pirellulales</taxon>
        <taxon>Lacipirellulaceae</taxon>
        <taxon>Lacipirellula</taxon>
    </lineage>
</organism>
<reference evidence="2 3" key="1">
    <citation type="submission" date="2019-02" db="EMBL/GenBank/DDBJ databases">
        <title>Deep-cultivation of Planctomycetes and their phenomic and genomic characterization uncovers novel biology.</title>
        <authorList>
            <person name="Wiegand S."/>
            <person name="Jogler M."/>
            <person name="Boedeker C."/>
            <person name="Pinto D."/>
            <person name="Vollmers J."/>
            <person name="Rivas-Marin E."/>
            <person name="Kohn T."/>
            <person name="Peeters S.H."/>
            <person name="Heuer A."/>
            <person name="Rast P."/>
            <person name="Oberbeckmann S."/>
            <person name="Bunk B."/>
            <person name="Jeske O."/>
            <person name="Meyerdierks A."/>
            <person name="Storesund J.E."/>
            <person name="Kallscheuer N."/>
            <person name="Luecker S."/>
            <person name="Lage O.M."/>
            <person name="Pohl T."/>
            <person name="Merkel B.J."/>
            <person name="Hornburger P."/>
            <person name="Mueller R.-W."/>
            <person name="Bruemmer F."/>
            <person name="Labrenz M."/>
            <person name="Spormann A.M."/>
            <person name="Op den Camp H."/>
            <person name="Overmann J."/>
            <person name="Amann R."/>
            <person name="Jetten M.S.M."/>
            <person name="Mascher T."/>
            <person name="Medema M.H."/>
            <person name="Devos D.P."/>
            <person name="Kaster A.-K."/>
            <person name="Ovreas L."/>
            <person name="Rohde M."/>
            <person name="Galperin M.Y."/>
            <person name="Jogler C."/>
        </authorList>
    </citation>
    <scope>NUCLEOTIDE SEQUENCE [LARGE SCALE GENOMIC DNA]</scope>
    <source>
        <strain evidence="2 3">I41</strain>
    </source>
</reference>
<dbReference type="NCBIfam" id="TIGR02532">
    <property type="entry name" value="IV_pilin_GFxxxE"/>
    <property type="match status" value="1"/>
</dbReference>
<dbReference type="Pfam" id="PF07963">
    <property type="entry name" value="N_methyl"/>
    <property type="match status" value="1"/>
</dbReference>
<dbReference type="AlphaFoldDB" id="A0A517TZX3"/>
<dbReference type="KEGG" id="llh:I41_31140"/>
<evidence type="ECO:0000313" key="3">
    <source>
        <dbReference type="Proteomes" id="UP000317909"/>
    </source>
</evidence>
<dbReference type="EMBL" id="CP036339">
    <property type="protein sequence ID" value="QDT73922.1"/>
    <property type="molecule type" value="Genomic_DNA"/>
</dbReference>
<gene>
    <name evidence="2" type="ORF">I41_31140</name>
</gene>
<feature type="domain" description="DUF1559" evidence="1">
    <location>
        <begin position="38"/>
        <end position="320"/>
    </location>
</feature>
<proteinExistence type="predicted"/>
<dbReference type="InterPro" id="IPR012902">
    <property type="entry name" value="N_methyl_site"/>
</dbReference>
<dbReference type="RefSeq" id="WP_145433645.1">
    <property type="nucleotide sequence ID" value="NZ_CP036339.1"/>
</dbReference>
<dbReference type="InterPro" id="IPR045584">
    <property type="entry name" value="Pilin-like"/>
</dbReference>
<evidence type="ECO:0000313" key="2">
    <source>
        <dbReference type="EMBL" id="QDT73922.1"/>
    </source>
</evidence>
<dbReference type="InterPro" id="IPR011453">
    <property type="entry name" value="DUF1559"/>
</dbReference>
<protein>
    <recommendedName>
        <fullName evidence="1">DUF1559 domain-containing protein</fullName>
    </recommendedName>
</protein>
<dbReference type="Pfam" id="PF07596">
    <property type="entry name" value="SBP_bac_10"/>
    <property type="match status" value="1"/>
</dbReference>
<dbReference type="PANTHER" id="PTHR30093:SF2">
    <property type="entry name" value="TYPE II SECRETION SYSTEM PROTEIN H"/>
    <property type="match status" value="1"/>
</dbReference>
<sequence length="338" mass="36657">MASRPLSTARRRAFTLVELLVVIAIIGVLVALLLPAVQAAREAARRSQCTNNLKQMGLALQNHVSALGTFPQGGTDPWHDEGTTKFDKGYGWMVQILPYVENATLRDISKGYGAGDRQRDLQVRKTPVPMYFCPSRRMNMVRIGPSGAEDCSQGCALNDYASATPANPTLGDIAAKMADPSKMTQTEQENSFWQNVGHGNVTKGKDYQGVITRTVAAEPCKPKHITDGLSNTIAIGEKRVLSDRYELGDWCDDVGWTDGWDPDIIRYTGSRPGPDVVSGTPLPAGERLDFGFNFGAVHPSGFNVVYADGHIGTLQYDIDLGTFNALGHRSDGLSVTVN</sequence>
<evidence type="ECO:0000259" key="1">
    <source>
        <dbReference type="Pfam" id="PF07596"/>
    </source>
</evidence>
<accession>A0A517TZX3</accession>
<keyword evidence="3" id="KW-1185">Reference proteome</keyword>
<name>A0A517TZX3_9BACT</name>
<dbReference type="Proteomes" id="UP000317909">
    <property type="component" value="Chromosome"/>
</dbReference>
<dbReference type="Gene3D" id="3.30.700.10">
    <property type="entry name" value="Glycoprotein, Type 4 Pilin"/>
    <property type="match status" value="1"/>
</dbReference>
<dbReference type="SUPFAM" id="SSF54523">
    <property type="entry name" value="Pili subunits"/>
    <property type="match status" value="1"/>
</dbReference>
<dbReference type="PANTHER" id="PTHR30093">
    <property type="entry name" value="GENERAL SECRETION PATHWAY PROTEIN G"/>
    <property type="match status" value="1"/>
</dbReference>
<dbReference type="OrthoDB" id="255848at2"/>